<dbReference type="EMBL" id="JAUKUA010000004">
    <property type="protein sequence ID" value="KAK0714760.1"/>
    <property type="molecule type" value="Genomic_DNA"/>
</dbReference>
<organism evidence="1 2">
    <name type="scientific">Lasiosphaeris hirsuta</name>
    <dbReference type="NCBI Taxonomy" id="260670"/>
    <lineage>
        <taxon>Eukaryota</taxon>
        <taxon>Fungi</taxon>
        <taxon>Dikarya</taxon>
        <taxon>Ascomycota</taxon>
        <taxon>Pezizomycotina</taxon>
        <taxon>Sordariomycetes</taxon>
        <taxon>Sordariomycetidae</taxon>
        <taxon>Sordariales</taxon>
        <taxon>Lasiosphaeriaceae</taxon>
        <taxon>Lasiosphaeris</taxon>
    </lineage>
</organism>
<evidence type="ECO:0000313" key="2">
    <source>
        <dbReference type="Proteomes" id="UP001172102"/>
    </source>
</evidence>
<protein>
    <submittedName>
        <fullName evidence="1">Uncharacterized protein</fullName>
    </submittedName>
</protein>
<reference evidence="1" key="1">
    <citation type="submission" date="2023-06" db="EMBL/GenBank/DDBJ databases">
        <title>Genome-scale phylogeny and comparative genomics of the fungal order Sordariales.</title>
        <authorList>
            <consortium name="Lawrence Berkeley National Laboratory"/>
            <person name="Hensen N."/>
            <person name="Bonometti L."/>
            <person name="Westerberg I."/>
            <person name="Brannstrom I.O."/>
            <person name="Guillou S."/>
            <person name="Cros-Aarteil S."/>
            <person name="Calhoun S."/>
            <person name="Haridas S."/>
            <person name="Kuo A."/>
            <person name="Mondo S."/>
            <person name="Pangilinan J."/>
            <person name="Riley R."/>
            <person name="Labutti K."/>
            <person name="Andreopoulos B."/>
            <person name="Lipzen A."/>
            <person name="Chen C."/>
            <person name="Yanf M."/>
            <person name="Daum C."/>
            <person name="Ng V."/>
            <person name="Clum A."/>
            <person name="Steindorff A."/>
            <person name="Ohm R."/>
            <person name="Martin F."/>
            <person name="Silar P."/>
            <person name="Natvig D."/>
            <person name="Lalanne C."/>
            <person name="Gautier V."/>
            <person name="Ament-Velasquez S.L."/>
            <person name="Kruys A."/>
            <person name="Hutchinson M.I."/>
            <person name="Powell A.J."/>
            <person name="Barry K."/>
            <person name="Miller A.N."/>
            <person name="Grigoriev I.V."/>
            <person name="Debuchy R."/>
            <person name="Gladieux P."/>
            <person name="Thoren M.H."/>
            <person name="Johannesson H."/>
        </authorList>
    </citation>
    <scope>NUCLEOTIDE SEQUENCE</scope>
    <source>
        <strain evidence="1">SMH4607-1</strain>
    </source>
</reference>
<name>A0AA40AFA4_9PEZI</name>
<keyword evidence="2" id="KW-1185">Reference proteome</keyword>
<comment type="caution">
    <text evidence="1">The sequence shown here is derived from an EMBL/GenBank/DDBJ whole genome shotgun (WGS) entry which is preliminary data.</text>
</comment>
<dbReference type="AlphaFoldDB" id="A0AA40AFA4"/>
<sequence length="229" mass="24351">MRNAERACSTEGQDCGPVSLLSPFLMGGGDLAVLGFGSRWNDETAALQTPTVLSHLSHFLASTQMAADHSHHLLHPHTSCNFNPIRVVPKNPLPSRLVVPTATDSYIAVRLCPSTSELRARITEITDNVHLGRTRRIVLASARARSGDNCAACGSPRGENNQPAAAVGPMALVLNLSWLAAASSRDLCDSVCGFSSARAFQFSKSGFIVSFAAACSLGLPKRRDQLVGR</sequence>
<dbReference type="Proteomes" id="UP001172102">
    <property type="component" value="Unassembled WGS sequence"/>
</dbReference>
<gene>
    <name evidence="1" type="ORF">B0H67DRAFT_221656</name>
</gene>
<evidence type="ECO:0000313" key="1">
    <source>
        <dbReference type="EMBL" id="KAK0714760.1"/>
    </source>
</evidence>
<proteinExistence type="predicted"/>
<accession>A0AA40AFA4</accession>